<evidence type="ECO:0000256" key="2">
    <source>
        <dbReference type="ARBA" id="ARBA00004496"/>
    </source>
</evidence>
<dbReference type="SUPFAM" id="SSF48403">
    <property type="entry name" value="Ankyrin repeat"/>
    <property type="match status" value="1"/>
</dbReference>
<dbReference type="PROSITE" id="PS50088">
    <property type="entry name" value="ANK_REPEAT"/>
    <property type="match status" value="2"/>
</dbReference>
<evidence type="ECO:0000256" key="13">
    <source>
        <dbReference type="SAM" id="MobiDB-lite"/>
    </source>
</evidence>
<feature type="domain" description="STI1/HOP DP" evidence="14">
    <location>
        <begin position="291"/>
        <end position="334"/>
    </location>
</feature>
<feature type="compositionally biased region" description="Polar residues" evidence="13">
    <location>
        <begin position="160"/>
        <end position="175"/>
    </location>
</feature>
<evidence type="ECO:0000256" key="6">
    <source>
        <dbReference type="ARBA" id="ARBA00022737"/>
    </source>
</evidence>
<gene>
    <name evidence="15" type="ORF">STAS_00232</name>
</gene>
<dbReference type="InterPro" id="IPR041243">
    <property type="entry name" value="STI1/HOP_DP"/>
</dbReference>
<protein>
    <submittedName>
        <fullName evidence="15">Ankyrin repeat-containing protein</fullName>
    </submittedName>
</protein>
<comment type="caution">
    <text evidence="15">The sequence shown here is derived from an EMBL/GenBank/DDBJ whole genome shotgun (WGS) entry which is preliminary data.</text>
</comment>
<keyword evidence="4" id="KW-0150">Chloroplast</keyword>
<dbReference type="FunFam" id="1.25.40.20:FF:000106">
    <property type="entry name" value="Ankyrin repeat domain-containing protein 2"/>
    <property type="match status" value="1"/>
</dbReference>
<dbReference type="Gene3D" id="1.25.40.20">
    <property type="entry name" value="Ankyrin repeat-containing domain"/>
    <property type="match status" value="2"/>
</dbReference>
<dbReference type="InterPro" id="IPR036770">
    <property type="entry name" value="Ankyrin_rpt-contain_sf"/>
</dbReference>
<evidence type="ECO:0000256" key="8">
    <source>
        <dbReference type="ARBA" id="ARBA00023121"/>
    </source>
</evidence>
<organism evidence="15 16">
    <name type="scientific">Striga asiatica</name>
    <name type="common">Asiatic witchweed</name>
    <name type="synonym">Buchnera asiatica</name>
    <dbReference type="NCBI Taxonomy" id="4170"/>
    <lineage>
        <taxon>Eukaryota</taxon>
        <taxon>Viridiplantae</taxon>
        <taxon>Streptophyta</taxon>
        <taxon>Embryophyta</taxon>
        <taxon>Tracheophyta</taxon>
        <taxon>Spermatophyta</taxon>
        <taxon>Magnoliopsida</taxon>
        <taxon>eudicotyledons</taxon>
        <taxon>Gunneridae</taxon>
        <taxon>Pentapetalae</taxon>
        <taxon>asterids</taxon>
        <taxon>lamiids</taxon>
        <taxon>Lamiales</taxon>
        <taxon>Orobanchaceae</taxon>
        <taxon>Buchnereae</taxon>
        <taxon>Striga</taxon>
    </lineage>
</organism>
<keyword evidence="10" id="KW-0539">Nucleus</keyword>
<comment type="subcellular location">
    <subcellularLocation>
        <location evidence="2">Cytoplasm</location>
    </subcellularLocation>
    <subcellularLocation>
        <location evidence="1">Nucleus</location>
    </subcellularLocation>
    <subcellularLocation>
        <location evidence="11">Plastid</location>
        <location evidence="11">Chloroplast outer membrane</location>
        <topology evidence="11">Peripheral membrane protein</topology>
        <orientation evidence="11">Cytoplasmic side</orientation>
    </subcellularLocation>
</comment>
<dbReference type="PANTHER" id="PTHR37707">
    <property type="entry name" value="MATERNAL EFFECT EMBRYO ARREST 9"/>
    <property type="match status" value="1"/>
</dbReference>
<keyword evidence="3" id="KW-0963">Cytoplasm</keyword>
<keyword evidence="16" id="KW-1185">Reference proteome</keyword>
<name>A0A5A7NW00_STRAF</name>
<feature type="compositionally biased region" description="Polar residues" evidence="13">
    <location>
        <begin position="139"/>
        <end position="152"/>
    </location>
</feature>
<dbReference type="GO" id="GO:0008289">
    <property type="term" value="F:lipid binding"/>
    <property type="evidence" value="ECO:0007669"/>
    <property type="project" value="UniProtKB-KW"/>
</dbReference>
<accession>A0A5A7NW00</accession>
<dbReference type="InterPro" id="IPR002110">
    <property type="entry name" value="Ankyrin_rpt"/>
</dbReference>
<sequence length="479" mass="52276">MEALFSEFTFLSDQALRDKTFDPSTIEDLMKLFEVEAYRAWANLELQAENEAQEAHDEMRESEEYLDSVMDSAMAEFRRFEEEMDRSAAAEHDSLVSLADNARKLGKNLEKAASFAANKYIEAAVNSATASMRSAVRAISSNSKKASKTPLSSKDEKKSAQTSNAVESSSGQRSVTPPPVAGMPNPFDFSAMSGLLNDPSIKELAEQIAKDPSFNQMTEQLQKTFQGASLEDGIPSIDTQQYYSTMQQVMQNPQFMTMAERLGSALMQDPAMSGMLENLVNPANKDQLEERMARVKEDPSLKPILDEIENGGPAAMMRYWNDKDVLQKLGEAMGFAVGGESGTSAEDETEEANEDESIVHHTASVGDVEGLKSALANGGNKDEEDSEGRTALHFACGYGEIKCAQVLLEAGAKVDALDKNKNTPLHYAAGYGRKDCVELLLKNGAAVTLQNLDGKTPIEVAKLNNQNDVGKVLEKDAFL</sequence>
<feature type="repeat" description="ANK" evidence="12">
    <location>
        <begin position="420"/>
        <end position="452"/>
    </location>
</feature>
<evidence type="ECO:0000256" key="4">
    <source>
        <dbReference type="ARBA" id="ARBA00022528"/>
    </source>
</evidence>
<evidence type="ECO:0000256" key="7">
    <source>
        <dbReference type="ARBA" id="ARBA00022805"/>
    </source>
</evidence>
<evidence type="ECO:0000259" key="14">
    <source>
        <dbReference type="Pfam" id="PF17830"/>
    </source>
</evidence>
<keyword evidence="5" id="KW-0934">Plastid</keyword>
<keyword evidence="6" id="KW-0677">Repeat</keyword>
<feature type="region of interest" description="Disordered" evidence="13">
    <location>
        <begin position="338"/>
        <end position="364"/>
    </location>
</feature>
<dbReference type="EMBL" id="BKCP01000001">
    <property type="protein sequence ID" value="GER24685.1"/>
    <property type="molecule type" value="Genomic_DNA"/>
</dbReference>
<evidence type="ECO:0000313" key="16">
    <source>
        <dbReference type="Proteomes" id="UP000325081"/>
    </source>
</evidence>
<feature type="compositionally biased region" description="Acidic residues" evidence="13">
    <location>
        <begin position="345"/>
        <end position="356"/>
    </location>
</feature>
<evidence type="ECO:0000256" key="1">
    <source>
        <dbReference type="ARBA" id="ARBA00004123"/>
    </source>
</evidence>
<evidence type="ECO:0000256" key="9">
    <source>
        <dbReference type="ARBA" id="ARBA00023136"/>
    </source>
</evidence>
<dbReference type="Proteomes" id="UP000325081">
    <property type="component" value="Unassembled WGS sequence"/>
</dbReference>
<evidence type="ECO:0000313" key="15">
    <source>
        <dbReference type="EMBL" id="GER24685.1"/>
    </source>
</evidence>
<feature type="region of interest" description="Disordered" evidence="13">
    <location>
        <begin position="139"/>
        <end position="187"/>
    </location>
</feature>
<evidence type="ECO:0000256" key="12">
    <source>
        <dbReference type="PROSITE-ProRule" id="PRU00023"/>
    </source>
</evidence>
<dbReference type="Pfam" id="PF12796">
    <property type="entry name" value="Ank_2"/>
    <property type="match status" value="1"/>
</dbReference>
<proteinExistence type="predicted"/>
<reference evidence="16" key="1">
    <citation type="journal article" date="2019" name="Curr. Biol.">
        <title>Genome Sequence of Striga asiatica Provides Insight into the Evolution of Plant Parasitism.</title>
        <authorList>
            <person name="Yoshida S."/>
            <person name="Kim S."/>
            <person name="Wafula E.K."/>
            <person name="Tanskanen J."/>
            <person name="Kim Y.M."/>
            <person name="Honaas L."/>
            <person name="Yang Z."/>
            <person name="Spallek T."/>
            <person name="Conn C.E."/>
            <person name="Ichihashi Y."/>
            <person name="Cheong K."/>
            <person name="Cui S."/>
            <person name="Der J.P."/>
            <person name="Gundlach H."/>
            <person name="Jiao Y."/>
            <person name="Hori C."/>
            <person name="Ishida J.K."/>
            <person name="Kasahara H."/>
            <person name="Kiba T."/>
            <person name="Kim M.S."/>
            <person name="Koo N."/>
            <person name="Laohavisit A."/>
            <person name="Lee Y.H."/>
            <person name="Lumba S."/>
            <person name="McCourt P."/>
            <person name="Mortimer J.C."/>
            <person name="Mutuku J.M."/>
            <person name="Nomura T."/>
            <person name="Sasaki-Sekimoto Y."/>
            <person name="Seto Y."/>
            <person name="Wang Y."/>
            <person name="Wakatake T."/>
            <person name="Sakakibara H."/>
            <person name="Demura T."/>
            <person name="Yamaguchi S."/>
            <person name="Yoneyama K."/>
            <person name="Manabe R.I."/>
            <person name="Nelson D.C."/>
            <person name="Schulman A.H."/>
            <person name="Timko M.P."/>
            <person name="dePamphilis C.W."/>
            <person name="Choi D."/>
            <person name="Shirasu K."/>
        </authorList>
    </citation>
    <scope>NUCLEOTIDE SEQUENCE [LARGE SCALE GENOMIC DNA]</scope>
    <source>
        <strain evidence="16">cv. UVA1</strain>
    </source>
</reference>
<evidence type="ECO:0000256" key="10">
    <source>
        <dbReference type="ARBA" id="ARBA00023242"/>
    </source>
</evidence>
<evidence type="ECO:0000256" key="3">
    <source>
        <dbReference type="ARBA" id="ARBA00022490"/>
    </source>
</evidence>
<dbReference type="GO" id="GO:0005634">
    <property type="term" value="C:nucleus"/>
    <property type="evidence" value="ECO:0007669"/>
    <property type="project" value="UniProtKB-SubCell"/>
</dbReference>
<dbReference type="AlphaFoldDB" id="A0A5A7NW00"/>
<dbReference type="SMART" id="SM00248">
    <property type="entry name" value="ANK"/>
    <property type="match status" value="3"/>
</dbReference>
<dbReference type="OrthoDB" id="341259at2759"/>
<dbReference type="GO" id="GO:0009707">
    <property type="term" value="C:chloroplast outer membrane"/>
    <property type="evidence" value="ECO:0007669"/>
    <property type="project" value="UniProtKB-SubCell"/>
</dbReference>
<dbReference type="Pfam" id="PF17830">
    <property type="entry name" value="STI1-HOP_DP"/>
    <property type="match status" value="1"/>
</dbReference>
<feature type="repeat" description="ANK" evidence="12">
    <location>
        <begin position="387"/>
        <end position="419"/>
    </location>
</feature>
<dbReference type="PANTHER" id="PTHR37707:SF1">
    <property type="entry name" value="MATERNAL EFFECT EMBRYO ARREST 9"/>
    <property type="match status" value="1"/>
</dbReference>
<evidence type="ECO:0000256" key="5">
    <source>
        <dbReference type="ARBA" id="ARBA00022640"/>
    </source>
</evidence>
<keyword evidence="7" id="KW-1002">Plastid outer membrane</keyword>
<dbReference type="FunFam" id="1.25.40.20:FF:000049">
    <property type="entry name" value="Ankyrin repeat domain-containing protein 2"/>
    <property type="match status" value="1"/>
</dbReference>
<keyword evidence="12" id="KW-0040">ANK repeat</keyword>
<dbReference type="PROSITE" id="PS50297">
    <property type="entry name" value="ANK_REP_REGION"/>
    <property type="match status" value="2"/>
</dbReference>
<keyword evidence="8" id="KW-0446">Lipid-binding</keyword>
<evidence type="ECO:0000256" key="11">
    <source>
        <dbReference type="ARBA" id="ARBA00060453"/>
    </source>
</evidence>
<keyword evidence="9" id="KW-0472">Membrane</keyword>